<accession>A0A3R7EQG0</accession>
<sequence length="321" mass="35695">MRSSSQQCQLILPQQQRAALDHQFAGVKHTVKCEAELFRLLNVVCITNTSDPRGAMSFAYSVCRSECPGSISTSWALEPSTGKHTYKDQKLKRGQTVLNGLQALVNAGTLRAHTSGTSRPSYIVRCESHWQDRTVDQLEHEAAWCSTFSCLKSSQTRDSAGFQWHLKKSIGGRKRSFLDASKLLNNRSAVESLRCLTAMPPEESTRAGILPNCPSLDRGIIRALTGEPSAPSFLLNNTGSFTYLCVSCNISRRHFYSTPLTASFSPDVLSSVNAEDKRRKSKQCEAAEQPTQWAKFKIDQWNNTYIAFSLQNNSDAKCRTS</sequence>
<evidence type="ECO:0000313" key="2">
    <source>
        <dbReference type="Proteomes" id="UP000286415"/>
    </source>
</evidence>
<evidence type="ECO:0000313" key="1">
    <source>
        <dbReference type="EMBL" id="KAG5444625.1"/>
    </source>
</evidence>
<name>A0A3R7EQG0_CLOSI</name>
<organism evidence="1 2">
    <name type="scientific">Clonorchis sinensis</name>
    <name type="common">Chinese liver fluke</name>
    <dbReference type="NCBI Taxonomy" id="79923"/>
    <lineage>
        <taxon>Eukaryota</taxon>
        <taxon>Metazoa</taxon>
        <taxon>Spiralia</taxon>
        <taxon>Lophotrochozoa</taxon>
        <taxon>Platyhelminthes</taxon>
        <taxon>Trematoda</taxon>
        <taxon>Digenea</taxon>
        <taxon>Opisthorchiida</taxon>
        <taxon>Opisthorchiata</taxon>
        <taxon>Opisthorchiidae</taxon>
        <taxon>Clonorchis</taxon>
    </lineage>
</organism>
<proteinExistence type="predicted"/>
<gene>
    <name evidence="1" type="ORF">CSKR_100729</name>
</gene>
<protein>
    <submittedName>
        <fullName evidence="1">Uncharacterized protein</fullName>
    </submittedName>
</protein>
<dbReference type="Proteomes" id="UP000286415">
    <property type="component" value="Unassembled WGS sequence"/>
</dbReference>
<keyword evidence="2" id="KW-1185">Reference proteome</keyword>
<reference evidence="1 2" key="2">
    <citation type="journal article" date="2021" name="Genomics">
        <title>High-quality reference genome for Clonorchis sinensis.</title>
        <authorList>
            <person name="Young N.D."/>
            <person name="Stroehlein A.J."/>
            <person name="Kinkar L."/>
            <person name="Wang T."/>
            <person name="Sohn W.M."/>
            <person name="Chang B.C.H."/>
            <person name="Kaur P."/>
            <person name="Weisz D."/>
            <person name="Dudchenko O."/>
            <person name="Aiden E.L."/>
            <person name="Korhonen P.K."/>
            <person name="Gasser R.B."/>
        </authorList>
    </citation>
    <scope>NUCLEOTIDE SEQUENCE [LARGE SCALE GENOMIC DNA]</scope>
    <source>
        <strain evidence="1">Cs-k2</strain>
    </source>
</reference>
<dbReference type="EMBL" id="NIRI02000056">
    <property type="protein sequence ID" value="KAG5444625.1"/>
    <property type="molecule type" value="Genomic_DNA"/>
</dbReference>
<comment type="caution">
    <text evidence="1">The sequence shown here is derived from an EMBL/GenBank/DDBJ whole genome shotgun (WGS) entry which is preliminary data.</text>
</comment>
<reference evidence="1 2" key="1">
    <citation type="journal article" date="2018" name="Biotechnol. Adv.">
        <title>Improved genomic resources and new bioinformatic workflow for the carcinogenic parasite Clonorchis sinensis: Biotechnological implications.</title>
        <authorList>
            <person name="Wang D."/>
            <person name="Korhonen P.K."/>
            <person name="Gasser R.B."/>
            <person name="Young N.D."/>
        </authorList>
    </citation>
    <scope>NUCLEOTIDE SEQUENCE [LARGE SCALE GENOMIC DNA]</scope>
    <source>
        <strain evidence="1">Cs-k2</strain>
    </source>
</reference>
<dbReference type="InParanoid" id="A0A3R7EQG0"/>
<dbReference type="AlphaFoldDB" id="A0A3R7EQG0"/>